<proteinExistence type="predicted"/>
<dbReference type="SUPFAM" id="SSF46689">
    <property type="entry name" value="Homeodomain-like"/>
    <property type="match status" value="1"/>
</dbReference>
<organism evidence="1 2">
    <name type="scientific">Megamonas funiformis</name>
    <dbReference type="NCBI Taxonomy" id="437897"/>
    <lineage>
        <taxon>Bacteria</taxon>
        <taxon>Bacillati</taxon>
        <taxon>Bacillota</taxon>
        <taxon>Negativicutes</taxon>
        <taxon>Selenomonadales</taxon>
        <taxon>Selenomonadaceae</taxon>
        <taxon>Megamonas</taxon>
    </lineage>
</organism>
<comment type="caution">
    <text evidence="1">The sequence shown here is derived from an EMBL/GenBank/DDBJ whole genome shotgun (WGS) entry which is preliminary data.</text>
</comment>
<accession>A0AAW4U654</accession>
<gene>
    <name evidence="1" type="ORF">LIY65_07690</name>
</gene>
<dbReference type="EMBL" id="JAJCGD010000019">
    <property type="protein sequence ID" value="MCB6828577.1"/>
    <property type="molecule type" value="Genomic_DNA"/>
</dbReference>
<dbReference type="Gene3D" id="1.10.10.10">
    <property type="entry name" value="Winged helix-like DNA-binding domain superfamily/Winged helix DNA-binding domain"/>
    <property type="match status" value="1"/>
</dbReference>
<sequence>MTLEELVNSKLDKLNPTDLIVWRYIYAHKKECCYISIYDIADNCNV</sequence>
<dbReference type="AlphaFoldDB" id="A0AAW4U654"/>
<dbReference type="RefSeq" id="WP_227153003.1">
    <property type="nucleotide sequence ID" value="NZ_JAJCGD010000019.1"/>
</dbReference>
<name>A0AAW4U654_9FIRM</name>
<protein>
    <submittedName>
        <fullName evidence="1">Uncharacterized protein</fullName>
    </submittedName>
</protein>
<dbReference type="Proteomes" id="UP001198190">
    <property type="component" value="Unassembled WGS sequence"/>
</dbReference>
<evidence type="ECO:0000313" key="1">
    <source>
        <dbReference type="EMBL" id="MCB6828577.1"/>
    </source>
</evidence>
<reference evidence="1" key="1">
    <citation type="submission" date="2021-10" db="EMBL/GenBank/DDBJ databases">
        <title>Collection of gut derived symbiotic bacterial strains cultured from healthy donors.</title>
        <authorList>
            <person name="Lin H."/>
            <person name="Littmann E."/>
            <person name="Claire K."/>
            <person name="Pamer E."/>
        </authorList>
    </citation>
    <scope>NUCLEOTIDE SEQUENCE</scope>
    <source>
        <strain evidence="1">MSK.7.16</strain>
    </source>
</reference>
<evidence type="ECO:0000313" key="2">
    <source>
        <dbReference type="Proteomes" id="UP001198190"/>
    </source>
</evidence>
<dbReference type="InterPro" id="IPR009057">
    <property type="entry name" value="Homeodomain-like_sf"/>
</dbReference>
<dbReference type="InterPro" id="IPR036388">
    <property type="entry name" value="WH-like_DNA-bd_sf"/>
</dbReference>